<organism evidence="3 4">
    <name type="scientific">Penicillium capsulatum</name>
    <dbReference type="NCBI Taxonomy" id="69766"/>
    <lineage>
        <taxon>Eukaryota</taxon>
        <taxon>Fungi</taxon>
        <taxon>Dikarya</taxon>
        <taxon>Ascomycota</taxon>
        <taxon>Pezizomycotina</taxon>
        <taxon>Eurotiomycetes</taxon>
        <taxon>Eurotiomycetidae</taxon>
        <taxon>Eurotiales</taxon>
        <taxon>Aspergillaceae</taxon>
        <taxon>Penicillium</taxon>
    </lineage>
</organism>
<feature type="compositionally biased region" description="Polar residues" evidence="2">
    <location>
        <begin position="8"/>
        <end position="24"/>
    </location>
</feature>
<dbReference type="EMBL" id="JAPQKO010000006">
    <property type="protein sequence ID" value="KAJ5156247.1"/>
    <property type="molecule type" value="Genomic_DNA"/>
</dbReference>
<proteinExistence type="predicted"/>
<gene>
    <name evidence="3" type="ORF">N7492_009050</name>
</gene>
<feature type="region of interest" description="Disordered" evidence="2">
    <location>
        <begin position="41"/>
        <end position="84"/>
    </location>
</feature>
<feature type="coiled-coil region" evidence="1">
    <location>
        <begin position="174"/>
        <end position="229"/>
    </location>
</feature>
<sequence length="343" mass="37939">MQLIKQCSHASEQSIQPGFPNESSAGMKLSVIDIDKAIRTRQSRRSSSLQAHPMALSDSSSPREAENGFDKPLQSGSTAASTRPWQDRLADLAHLASTSLGSDSREASVAPAIHGHLDAIESILNDPTPGITREIGRTRPSRDGSVSAALDDSQAREPELDEKSNAHVKDEQLLPQLRCLLEEATAVNRELNRRHEESIQIRDLFEERCRGLTRTVAELKDEVVELHSDLVEDAIELEGIQGTVRGLHGWMDGLCDTQKKGHATKLERSKSRRWGGRTSKGLSPETDAEMVLDGLSAWMRGWKDVEETFQARAGARKSRRDRRQEQFSRPGMDESAHSSPLVA</sequence>
<name>A0A9W9HT58_9EURO</name>
<evidence type="ECO:0000313" key="3">
    <source>
        <dbReference type="EMBL" id="KAJ5156247.1"/>
    </source>
</evidence>
<reference evidence="3" key="1">
    <citation type="submission" date="2022-11" db="EMBL/GenBank/DDBJ databases">
        <authorList>
            <person name="Petersen C."/>
        </authorList>
    </citation>
    <scope>NUCLEOTIDE SEQUENCE</scope>
    <source>
        <strain evidence="3">IBT 21917</strain>
    </source>
</reference>
<feature type="region of interest" description="Disordered" evidence="2">
    <location>
        <begin position="311"/>
        <end position="343"/>
    </location>
</feature>
<accession>A0A9W9HT58</accession>
<feature type="compositionally biased region" description="Polar residues" evidence="2">
    <location>
        <begin position="74"/>
        <end position="84"/>
    </location>
</feature>
<dbReference type="OrthoDB" id="4448936at2759"/>
<protein>
    <submittedName>
        <fullName evidence="3">Uncharacterized protein</fullName>
    </submittedName>
</protein>
<evidence type="ECO:0000313" key="4">
    <source>
        <dbReference type="Proteomes" id="UP001146351"/>
    </source>
</evidence>
<comment type="caution">
    <text evidence="3">The sequence shown here is derived from an EMBL/GenBank/DDBJ whole genome shotgun (WGS) entry which is preliminary data.</text>
</comment>
<keyword evidence="1" id="KW-0175">Coiled coil</keyword>
<feature type="region of interest" description="Disordered" evidence="2">
    <location>
        <begin position="260"/>
        <end position="286"/>
    </location>
</feature>
<evidence type="ECO:0000256" key="1">
    <source>
        <dbReference type="SAM" id="Coils"/>
    </source>
</evidence>
<feature type="region of interest" description="Disordered" evidence="2">
    <location>
        <begin position="120"/>
        <end position="168"/>
    </location>
</feature>
<feature type="region of interest" description="Disordered" evidence="2">
    <location>
        <begin position="1"/>
        <end position="26"/>
    </location>
</feature>
<dbReference type="AlphaFoldDB" id="A0A9W9HT58"/>
<dbReference type="Proteomes" id="UP001146351">
    <property type="component" value="Unassembled WGS sequence"/>
</dbReference>
<feature type="compositionally biased region" description="Basic and acidic residues" evidence="2">
    <location>
        <begin position="322"/>
        <end position="336"/>
    </location>
</feature>
<evidence type="ECO:0000256" key="2">
    <source>
        <dbReference type="SAM" id="MobiDB-lite"/>
    </source>
</evidence>
<keyword evidence="4" id="KW-1185">Reference proteome</keyword>
<feature type="compositionally biased region" description="Basic and acidic residues" evidence="2">
    <location>
        <begin position="153"/>
        <end position="168"/>
    </location>
</feature>
<reference evidence="3" key="2">
    <citation type="journal article" date="2023" name="IMA Fungus">
        <title>Comparative genomic study of the Penicillium genus elucidates a diverse pangenome and 15 lateral gene transfer events.</title>
        <authorList>
            <person name="Petersen C."/>
            <person name="Sorensen T."/>
            <person name="Nielsen M.R."/>
            <person name="Sondergaard T.E."/>
            <person name="Sorensen J.L."/>
            <person name="Fitzpatrick D.A."/>
            <person name="Frisvad J.C."/>
            <person name="Nielsen K.L."/>
        </authorList>
    </citation>
    <scope>NUCLEOTIDE SEQUENCE</scope>
    <source>
        <strain evidence="3">IBT 21917</strain>
    </source>
</reference>